<evidence type="ECO:0000313" key="4">
    <source>
        <dbReference type="EMBL" id="GAV23265.1"/>
    </source>
</evidence>
<dbReference type="STRING" id="870242.cpu_17750"/>
<evidence type="ECO:0000256" key="1">
    <source>
        <dbReference type="ARBA" id="ARBA00022630"/>
    </source>
</evidence>
<proteinExistence type="predicted"/>
<keyword evidence="5" id="KW-1185">Reference proteome</keyword>
<dbReference type="Proteomes" id="UP000187485">
    <property type="component" value="Unassembled WGS sequence"/>
</dbReference>
<dbReference type="Gene3D" id="3.40.50.360">
    <property type="match status" value="1"/>
</dbReference>
<dbReference type="RefSeq" id="WP_075859704.1">
    <property type="nucleotide sequence ID" value="NZ_BDJK01000039.1"/>
</dbReference>
<protein>
    <recommendedName>
        <fullName evidence="3">NADPH-dependent FMN reductase-like domain-containing protein</fullName>
    </recommendedName>
</protein>
<dbReference type="AlphaFoldDB" id="A0A1L8CWE4"/>
<dbReference type="Pfam" id="PF03358">
    <property type="entry name" value="FMN_red"/>
    <property type="match status" value="1"/>
</dbReference>
<dbReference type="InterPro" id="IPR029039">
    <property type="entry name" value="Flavoprotein-like_sf"/>
</dbReference>
<keyword evidence="1" id="KW-0285">Flavoprotein</keyword>
<dbReference type="EMBL" id="BDJK01000039">
    <property type="protein sequence ID" value="GAV23265.1"/>
    <property type="molecule type" value="Genomic_DNA"/>
</dbReference>
<keyword evidence="2" id="KW-0288">FMN</keyword>
<evidence type="ECO:0000313" key="5">
    <source>
        <dbReference type="Proteomes" id="UP000187485"/>
    </source>
</evidence>
<name>A0A1L8CWE4_9THEO</name>
<dbReference type="InterPro" id="IPR051796">
    <property type="entry name" value="ISF_SsuE-like"/>
</dbReference>
<comment type="caution">
    <text evidence="4">The sequence shown here is derived from an EMBL/GenBank/DDBJ whole genome shotgun (WGS) entry which is preliminary data.</text>
</comment>
<dbReference type="PANTHER" id="PTHR43278">
    <property type="entry name" value="NAD(P)H-DEPENDENT FMN-CONTAINING OXIDOREDUCTASE YWQN-RELATED"/>
    <property type="match status" value="1"/>
</dbReference>
<evidence type="ECO:0000256" key="2">
    <source>
        <dbReference type="ARBA" id="ARBA00022643"/>
    </source>
</evidence>
<evidence type="ECO:0000259" key="3">
    <source>
        <dbReference type="Pfam" id="PF03358"/>
    </source>
</evidence>
<dbReference type="SUPFAM" id="SSF52218">
    <property type="entry name" value="Flavoproteins"/>
    <property type="match status" value="1"/>
</dbReference>
<sequence>MGAVGVVGSPRRRGNTEYLVKYYLKQLAKELATELIPLADRKIVACRGCRKCQSTGECIIQDDFQGIYPLIARSKILVLGTPVYYSSMSPLLSSFLSRLGMVSSNRGRELTGKIGVGLVIGRRAGHNMVLAQLLQFYFYHGFVIPGGHYWTIGFGGGVGEIKKDREIFEVLNAHAAFTLKIFKKLGGDL</sequence>
<feature type="domain" description="NADPH-dependent FMN reductase-like" evidence="3">
    <location>
        <begin position="3"/>
        <end position="154"/>
    </location>
</feature>
<accession>A0A1L8CWE4</accession>
<organism evidence="4 5">
    <name type="scientific">Carboxydothermus pertinax</name>
    <dbReference type="NCBI Taxonomy" id="870242"/>
    <lineage>
        <taxon>Bacteria</taxon>
        <taxon>Bacillati</taxon>
        <taxon>Bacillota</taxon>
        <taxon>Clostridia</taxon>
        <taxon>Thermoanaerobacterales</taxon>
        <taxon>Thermoanaerobacteraceae</taxon>
        <taxon>Carboxydothermus</taxon>
    </lineage>
</organism>
<dbReference type="InterPro" id="IPR005025">
    <property type="entry name" value="FMN_Rdtase-like_dom"/>
</dbReference>
<reference evidence="5" key="1">
    <citation type="submission" date="2016-12" db="EMBL/GenBank/DDBJ databases">
        <title>Draft Genome Sequences od Carboxydothermus pertinax and islandicus, Hydrogenogenic Carboxydotrophic Bacteria.</title>
        <authorList>
            <person name="Fukuyama Y."/>
            <person name="Ohmae K."/>
            <person name="Yoneda Y."/>
            <person name="Yoshida T."/>
            <person name="Sako Y."/>
        </authorList>
    </citation>
    <scope>NUCLEOTIDE SEQUENCE [LARGE SCALE GENOMIC DNA]</scope>
    <source>
        <strain evidence="5">Ug1</strain>
    </source>
</reference>
<dbReference type="PANTHER" id="PTHR43278:SF1">
    <property type="entry name" value="IRON-SULFUR FLAVOPROTEIN MJ1083"/>
    <property type="match status" value="1"/>
</dbReference>
<dbReference type="OrthoDB" id="9790975at2"/>
<gene>
    <name evidence="4" type="ORF">cpu_17750</name>
</gene>
<dbReference type="GO" id="GO:0016491">
    <property type="term" value="F:oxidoreductase activity"/>
    <property type="evidence" value="ECO:0007669"/>
    <property type="project" value="InterPro"/>
</dbReference>